<feature type="domain" description="Glycosyl transferase family 1" evidence="2">
    <location>
        <begin position="175"/>
        <end position="296"/>
    </location>
</feature>
<gene>
    <name evidence="4" type="ORF">SAMN05421789_102247</name>
</gene>
<accession>A0A1N7JPA4</accession>
<dbReference type="AlphaFoldDB" id="A0A1N7JPA4"/>
<dbReference type="Pfam" id="PF00534">
    <property type="entry name" value="Glycos_transf_1"/>
    <property type="match status" value="1"/>
</dbReference>
<dbReference type="SUPFAM" id="SSF53756">
    <property type="entry name" value="UDP-Glycosyltransferase/glycogen phosphorylase"/>
    <property type="match status" value="1"/>
</dbReference>
<dbReference type="PANTHER" id="PTHR46401">
    <property type="entry name" value="GLYCOSYLTRANSFERASE WBBK-RELATED"/>
    <property type="match status" value="1"/>
</dbReference>
<evidence type="ECO:0000313" key="4">
    <source>
        <dbReference type="EMBL" id="SIS51179.1"/>
    </source>
</evidence>
<dbReference type="InterPro" id="IPR001296">
    <property type="entry name" value="Glyco_trans_1"/>
</dbReference>
<dbReference type="Gene3D" id="3.40.50.2000">
    <property type="entry name" value="Glycogen Phosphorylase B"/>
    <property type="match status" value="2"/>
</dbReference>
<dbReference type="GO" id="GO:0016757">
    <property type="term" value="F:glycosyltransferase activity"/>
    <property type="evidence" value="ECO:0007669"/>
    <property type="project" value="InterPro"/>
</dbReference>
<evidence type="ECO:0000313" key="5">
    <source>
        <dbReference type="Proteomes" id="UP000185839"/>
    </source>
</evidence>
<dbReference type="EMBL" id="FTOI01000002">
    <property type="protein sequence ID" value="SIS51179.1"/>
    <property type="molecule type" value="Genomic_DNA"/>
</dbReference>
<name>A0A1N7JPA4_9FLAO</name>
<reference evidence="5" key="1">
    <citation type="submission" date="2017-01" db="EMBL/GenBank/DDBJ databases">
        <authorList>
            <person name="Varghese N."/>
            <person name="Submissions S."/>
        </authorList>
    </citation>
    <scope>NUCLEOTIDE SEQUENCE [LARGE SCALE GENOMIC DNA]</scope>
    <source>
        <strain evidence="5">DSM 23145</strain>
    </source>
</reference>
<feature type="domain" description="Glycosyltransferase subfamily 4-like N-terminal" evidence="3">
    <location>
        <begin position="68"/>
        <end position="165"/>
    </location>
</feature>
<evidence type="ECO:0000259" key="3">
    <source>
        <dbReference type="Pfam" id="PF13439"/>
    </source>
</evidence>
<keyword evidence="5" id="KW-1185">Reference proteome</keyword>
<keyword evidence="1 4" id="KW-0808">Transferase</keyword>
<dbReference type="PANTHER" id="PTHR46401:SF2">
    <property type="entry name" value="GLYCOSYLTRANSFERASE WBBK-RELATED"/>
    <property type="match status" value="1"/>
</dbReference>
<dbReference type="RefSeq" id="WP_076385293.1">
    <property type="nucleotide sequence ID" value="NZ_FTOI01000002.1"/>
</dbReference>
<sequence>MKKKILLDLERLRYPYSGIANVFRNLAKGSENKNKQFDITYFGDFSALDFKLSNKIEWKNWYKFYENFSSSFDIIHVSHQLSSYFQKNYKKSIKVVTLHDLNFLHENLSEKKKRKMLRKVNNNLKNTDYLVCISEYAKKDVLENKHLLTFNKLKEIVVIHNGVELPEDLMYDLEKFSFFNQKKYILNIGVLFDKKNQLSLIEMLPFIDEDLVLIASDERNPYAENLRNRIKELNLQDRVHFLKNVSEEEKYALIQNCSAMCHPSIAEGFGIPPIEAMAFGKPVFLSTFTSLPEIGGDVAFYFENFEPQIMAEFFKNKMKFYGENKEEISLKIKNWTKQYDYKVMSNNYLQFYEAILKKSTS</sequence>
<evidence type="ECO:0000256" key="1">
    <source>
        <dbReference type="ARBA" id="ARBA00022679"/>
    </source>
</evidence>
<evidence type="ECO:0000259" key="2">
    <source>
        <dbReference type="Pfam" id="PF00534"/>
    </source>
</evidence>
<dbReference type="Pfam" id="PF13439">
    <property type="entry name" value="Glyco_transf_4"/>
    <property type="match status" value="1"/>
</dbReference>
<dbReference type="Proteomes" id="UP000185839">
    <property type="component" value="Unassembled WGS sequence"/>
</dbReference>
<proteinExistence type="predicted"/>
<organism evidence="4 5">
    <name type="scientific">Kaistella chaponensis</name>
    <dbReference type="NCBI Taxonomy" id="713588"/>
    <lineage>
        <taxon>Bacteria</taxon>
        <taxon>Pseudomonadati</taxon>
        <taxon>Bacteroidota</taxon>
        <taxon>Flavobacteriia</taxon>
        <taxon>Flavobacteriales</taxon>
        <taxon>Weeksellaceae</taxon>
        <taxon>Chryseobacterium group</taxon>
        <taxon>Kaistella</taxon>
    </lineage>
</organism>
<dbReference type="STRING" id="713588.SAMN05421789_102247"/>
<protein>
    <submittedName>
        <fullName evidence="4">Glycosyltransferase involved in cell wall bisynthesis</fullName>
    </submittedName>
</protein>
<dbReference type="CDD" id="cd03809">
    <property type="entry name" value="GT4_MtfB-like"/>
    <property type="match status" value="1"/>
</dbReference>
<dbReference type="InterPro" id="IPR028098">
    <property type="entry name" value="Glyco_trans_4-like_N"/>
</dbReference>
<dbReference type="OrthoDB" id="9801609at2"/>